<dbReference type="Gene3D" id="3.40.50.150">
    <property type="entry name" value="Vaccinia Virus protein VP39"/>
    <property type="match status" value="1"/>
</dbReference>
<dbReference type="InterPro" id="IPR006342">
    <property type="entry name" value="FkbM_mtfrase"/>
</dbReference>
<gene>
    <name evidence="2" type="ORF">LCGC14_2453550</name>
</gene>
<sequence>MSFLDMEREREKLTQMLKKGRFTSNHIVSLEDRFVNKEIILYGAGESSHWFIEIVMIIHGFKPSLVLDKRFKKETTYEGITAKHPDHFFPSDRQLENSIVVICSGNFEVSEEITSVLIGKGFQNILPLHDIYEIHNPLSIALDDTEGYYLEHKDNILSVFDSLEDEASRHVFLAFLKTHIQKTPVQIPRRSREEQYFPSDIKLSKGYSSFVCCGAYDGETLRLLNQTVGKVDEVVCFEADRVLFERLSAFLCDSGAEIANKITALPCAIYSHESMVNFTEATGLGSRIAEQGTLRVQTVALDSILPLLSPSMIAMDIEGVELEALQGAENIIRTHKPDLAICVYHAPNQIWDIPLYLSSLDLGYKFYLRNYTSFSLETVLYATV</sequence>
<feature type="domain" description="Methyltransferase FkbM" evidence="1">
    <location>
        <begin position="213"/>
        <end position="365"/>
    </location>
</feature>
<dbReference type="SUPFAM" id="SSF53335">
    <property type="entry name" value="S-adenosyl-L-methionine-dependent methyltransferases"/>
    <property type="match status" value="1"/>
</dbReference>
<reference evidence="2" key="1">
    <citation type="journal article" date="2015" name="Nature">
        <title>Complex archaea that bridge the gap between prokaryotes and eukaryotes.</title>
        <authorList>
            <person name="Spang A."/>
            <person name="Saw J.H."/>
            <person name="Jorgensen S.L."/>
            <person name="Zaremba-Niedzwiedzka K."/>
            <person name="Martijn J."/>
            <person name="Lind A.E."/>
            <person name="van Eijk R."/>
            <person name="Schleper C."/>
            <person name="Guy L."/>
            <person name="Ettema T.J."/>
        </authorList>
    </citation>
    <scope>NUCLEOTIDE SEQUENCE</scope>
</reference>
<dbReference type="InterPro" id="IPR029063">
    <property type="entry name" value="SAM-dependent_MTases_sf"/>
</dbReference>
<name>A0A0F9BFD6_9ZZZZ</name>
<dbReference type="Pfam" id="PF05050">
    <property type="entry name" value="Methyltransf_21"/>
    <property type="match status" value="1"/>
</dbReference>
<evidence type="ECO:0000313" key="2">
    <source>
        <dbReference type="EMBL" id="KKL20629.1"/>
    </source>
</evidence>
<comment type="caution">
    <text evidence="2">The sequence shown here is derived from an EMBL/GenBank/DDBJ whole genome shotgun (WGS) entry which is preliminary data.</text>
</comment>
<dbReference type="AlphaFoldDB" id="A0A0F9BFD6"/>
<protein>
    <recommendedName>
        <fullName evidence="1">Methyltransferase FkbM domain-containing protein</fullName>
    </recommendedName>
</protein>
<accession>A0A0F9BFD6</accession>
<organism evidence="2">
    <name type="scientific">marine sediment metagenome</name>
    <dbReference type="NCBI Taxonomy" id="412755"/>
    <lineage>
        <taxon>unclassified sequences</taxon>
        <taxon>metagenomes</taxon>
        <taxon>ecological metagenomes</taxon>
    </lineage>
</organism>
<proteinExistence type="predicted"/>
<dbReference type="NCBIfam" id="TIGR01444">
    <property type="entry name" value="fkbM_fam"/>
    <property type="match status" value="1"/>
</dbReference>
<evidence type="ECO:0000259" key="1">
    <source>
        <dbReference type="Pfam" id="PF05050"/>
    </source>
</evidence>
<dbReference type="EMBL" id="LAZR01038026">
    <property type="protein sequence ID" value="KKL20629.1"/>
    <property type="molecule type" value="Genomic_DNA"/>
</dbReference>